<keyword evidence="3" id="KW-0408">Iron</keyword>
<accession>A0AAW4L5A5</accession>
<protein>
    <submittedName>
        <fullName evidence="6">4Fe-4S binding protein</fullName>
    </submittedName>
</protein>
<keyword evidence="7" id="KW-1185">Reference proteome</keyword>
<keyword evidence="2" id="KW-0479">Metal-binding</keyword>
<dbReference type="InterPro" id="IPR017896">
    <property type="entry name" value="4Fe4S_Fe-S-bd"/>
</dbReference>
<evidence type="ECO:0000256" key="3">
    <source>
        <dbReference type="ARBA" id="ARBA00023004"/>
    </source>
</evidence>
<dbReference type="PROSITE" id="PS51379">
    <property type="entry name" value="4FE4S_FER_2"/>
    <property type="match status" value="3"/>
</dbReference>
<organism evidence="6 7">
    <name type="scientific">Geoanaerobacter pelophilus</name>
    <dbReference type="NCBI Taxonomy" id="60036"/>
    <lineage>
        <taxon>Bacteria</taxon>
        <taxon>Pseudomonadati</taxon>
        <taxon>Thermodesulfobacteriota</taxon>
        <taxon>Desulfuromonadia</taxon>
        <taxon>Geobacterales</taxon>
        <taxon>Geobacteraceae</taxon>
        <taxon>Geoanaerobacter</taxon>
    </lineage>
</organism>
<evidence type="ECO:0000259" key="5">
    <source>
        <dbReference type="PROSITE" id="PS51379"/>
    </source>
</evidence>
<dbReference type="InterPro" id="IPR050954">
    <property type="entry name" value="ET_IronSulfur_Cluster-Binding"/>
</dbReference>
<evidence type="ECO:0000256" key="4">
    <source>
        <dbReference type="ARBA" id="ARBA00023014"/>
    </source>
</evidence>
<sequence>MKRIFVDYKKCLACKACESACAVEQHPCHSLMAALGDHKTQVNVRVLGIDHEAFPLSCRHCDPADCLNACPSGAISRDPESGAVLLDAALCKACAMCAMVCPFDAISFKVTHRSLYGRDVAYKCDLCNERIKEGKSPACVTACHSGALVYAEHDALRGRQAVKSLRTYLLGAEGIPAHVELFRELRRKEFARRRDGEQ</sequence>
<reference evidence="6 7" key="1">
    <citation type="submission" date="2021-05" db="EMBL/GenBank/DDBJ databases">
        <title>The draft genome of Geobacter pelophilus DSM 12255.</title>
        <authorList>
            <person name="Xu Z."/>
            <person name="Masuda Y."/>
            <person name="Itoh H."/>
            <person name="Senoo K."/>
        </authorList>
    </citation>
    <scope>NUCLEOTIDE SEQUENCE [LARGE SCALE GENOMIC DNA]</scope>
    <source>
        <strain evidence="6 7">DSM 12255</strain>
    </source>
</reference>
<dbReference type="PANTHER" id="PTHR43177">
    <property type="entry name" value="PROTEIN NRFC"/>
    <property type="match status" value="1"/>
</dbReference>
<keyword evidence="1" id="KW-0004">4Fe-4S</keyword>
<dbReference type="GO" id="GO:0051539">
    <property type="term" value="F:4 iron, 4 sulfur cluster binding"/>
    <property type="evidence" value="ECO:0007669"/>
    <property type="project" value="UniProtKB-KW"/>
</dbReference>
<dbReference type="GO" id="GO:0046872">
    <property type="term" value="F:metal ion binding"/>
    <property type="evidence" value="ECO:0007669"/>
    <property type="project" value="UniProtKB-KW"/>
</dbReference>
<evidence type="ECO:0000256" key="2">
    <source>
        <dbReference type="ARBA" id="ARBA00022723"/>
    </source>
</evidence>
<dbReference type="AlphaFoldDB" id="A0AAW4L5A5"/>
<dbReference type="EMBL" id="JAHCVJ010000002">
    <property type="protein sequence ID" value="MBT0664178.1"/>
    <property type="molecule type" value="Genomic_DNA"/>
</dbReference>
<gene>
    <name evidence="6" type="ORF">KI809_07670</name>
</gene>
<dbReference type="Gene3D" id="3.30.70.20">
    <property type="match status" value="2"/>
</dbReference>
<feature type="domain" description="4Fe-4S ferredoxin-type" evidence="5">
    <location>
        <begin position="82"/>
        <end position="111"/>
    </location>
</feature>
<dbReference type="Proteomes" id="UP000811899">
    <property type="component" value="Unassembled WGS sequence"/>
</dbReference>
<dbReference type="RefSeq" id="WP_214170941.1">
    <property type="nucleotide sequence ID" value="NZ_JAHCVJ010000002.1"/>
</dbReference>
<comment type="caution">
    <text evidence="6">The sequence shown here is derived from an EMBL/GenBank/DDBJ whole genome shotgun (WGS) entry which is preliminary data.</text>
</comment>
<dbReference type="SUPFAM" id="SSF54862">
    <property type="entry name" value="4Fe-4S ferredoxins"/>
    <property type="match status" value="1"/>
</dbReference>
<feature type="domain" description="4Fe-4S ferredoxin-type" evidence="5">
    <location>
        <begin position="2"/>
        <end position="24"/>
    </location>
</feature>
<evidence type="ECO:0000256" key="1">
    <source>
        <dbReference type="ARBA" id="ARBA00022485"/>
    </source>
</evidence>
<dbReference type="PANTHER" id="PTHR43177:SF3">
    <property type="entry name" value="PROTEIN NRFC HOMOLOG"/>
    <property type="match status" value="1"/>
</dbReference>
<evidence type="ECO:0000313" key="7">
    <source>
        <dbReference type="Proteomes" id="UP000811899"/>
    </source>
</evidence>
<dbReference type="PROSITE" id="PS00198">
    <property type="entry name" value="4FE4S_FER_1"/>
    <property type="match status" value="1"/>
</dbReference>
<dbReference type="InterPro" id="IPR017900">
    <property type="entry name" value="4Fe4S_Fe_S_CS"/>
</dbReference>
<evidence type="ECO:0000313" key="6">
    <source>
        <dbReference type="EMBL" id="MBT0664178.1"/>
    </source>
</evidence>
<proteinExistence type="predicted"/>
<keyword evidence="4" id="KW-0411">Iron-sulfur</keyword>
<name>A0AAW4L5A5_9BACT</name>
<feature type="domain" description="4Fe-4S ferredoxin-type" evidence="5">
    <location>
        <begin position="45"/>
        <end position="80"/>
    </location>
</feature>
<dbReference type="Pfam" id="PF13247">
    <property type="entry name" value="Fer4_11"/>
    <property type="match status" value="1"/>
</dbReference>